<dbReference type="InterPro" id="IPR029032">
    <property type="entry name" value="AhpD-like"/>
</dbReference>
<reference evidence="2" key="1">
    <citation type="submission" date="2021-01" db="EMBL/GenBank/DDBJ databases">
        <title>Paracoccus amoyensis sp. nov., isolated from the surface seawater along the coast of Xiamen Island, China.</title>
        <authorList>
            <person name="Lyu L."/>
        </authorList>
    </citation>
    <scope>NUCLEOTIDE SEQUENCE</scope>
    <source>
        <strain evidence="2">MJ17</strain>
    </source>
</reference>
<dbReference type="EMBL" id="JAEPRQ010000013">
    <property type="protein sequence ID" value="MBK4218132.1"/>
    <property type="molecule type" value="Genomic_DNA"/>
</dbReference>
<dbReference type="Proteomes" id="UP000640485">
    <property type="component" value="Unassembled WGS sequence"/>
</dbReference>
<proteinExistence type="predicted"/>
<dbReference type="InterPro" id="IPR004675">
    <property type="entry name" value="AhpD_core"/>
</dbReference>
<dbReference type="SUPFAM" id="SSF69118">
    <property type="entry name" value="AhpD-like"/>
    <property type="match status" value="1"/>
</dbReference>
<dbReference type="InterPro" id="IPR003779">
    <property type="entry name" value="CMD-like"/>
</dbReference>
<organism evidence="2 3">
    <name type="scientific">Paracoccus caeni</name>
    <dbReference type="NCBI Taxonomy" id="657651"/>
    <lineage>
        <taxon>Bacteria</taxon>
        <taxon>Pseudomonadati</taxon>
        <taxon>Pseudomonadota</taxon>
        <taxon>Alphaproteobacteria</taxon>
        <taxon>Rhodobacterales</taxon>
        <taxon>Paracoccaceae</taxon>
        <taxon>Paracoccus</taxon>
    </lineage>
</organism>
<dbReference type="PANTHER" id="PTHR34846">
    <property type="entry name" value="4-CARBOXYMUCONOLACTONE DECARBOXYLASE FAMILY PROTEIN (AFU_ORTHOLOGUE AFUA_6G11590)"/>
    <property type="match status" value="1"/>
</dbReference>
<keyword evidence="3" id="KW-1185">Reference proteome</keyword>
<dbReference type="Gene3D" id="1.20.1290.10">
    <property type="entry name" value="AhpD-like"/>
    <property type="match status" value="1"/>
</dbReference>
<comment type="caution">
    <text evidence="2">The sequence shown here is derived from an EMBL/GenBank/DDBJ whole genome shotgun (WGS) entry which is preliminary data.</text>
</comment>
<gene>
    <name evidence="2" type="ORF">JJJ17_19570</name>
</gene>
<dbReference type="NCBIfam" id="TIGR00778">
    <property type="entry name" value="ahpD_dom"/>
    <property type="match status" value="1"/>
</dbReference>
<evidence type="ECO:0000313" key="2">
    <source>
        <dbReference type="EMBL" id="MBK4218132.1"/>
    </source>
</evidence>
<evidence type="ECO:0000313" key="3">
    <source>
        <dbReference type="Proteomes" id="UP000640485"/>
    </source>
</evidence>
<name>A0A934W0I7_9RHOB</name>
<protein>
    <submittedName>
        <fullName evidence="2">Carboxymuconolactone decarboxylase family protein</fullName>
    </submittedName>
</protein>
<accession>A0A934W0I7</accession>
<evidence type="ECO:0000259" key="1">
    <source>
        <dbReference type="Pfam" id="PF02627"/>
    </source>
</evidence>
<dbReference type="Pfam" id="PF02627">
    <property type="entry name" value="CMD"/>
    <property type="match status" value="1"/>
</dbReference>
<sequence>MSDPRPNFQQASPAVFQAMLALEEQSRQSTIPATIRQLVKIRVSQINGCAYCLNMHSPEARHAGVSQQQLDVLAAWRESPAFDARERAALGWAEALTRIEATGAPDADYTAIAAQFDEREQVELSLIIVATNGWNRLVVGFRSTHELRQKENAA</sequence>
<dbReference type="GO" id="GO:0051920">
    <property type="term" value="F:peroxiredoxin activity"/>
    <property type="evidence" value="ECO:0007669"/>
    <property type="project" value="InterPro"/>
</dbReference>
<dbReference type="AlphaFoldDB" id="A0A934W0I7"/>
<feature type="domain" description="Carboxymuconolactone decarboxylase-like" evidence="1">
    <location>
        <begin position="13"/>
        <end position="95"/>
    </location>
</feature>
<dbReference type="PANTHER" id="PTHR34846:SF10">
    <property type="entry name" value="CYTOPLASMIC PROTEIN"/>
    <property type="match status" value="1"/>
</dbReference>
<dbReference type="RefSeq" id="WP_200689482.1">
    <property type="nucleotide sequence ID" value="NZ_JAEPRQ010000013.1"/>
</dbReference>